<reference evidence="2" key="1">
    <citation type="submission" date="2018-01" db="EMBL/GenBank/DDBJ databases">
        <title>An insight into the sialome of Amazonian anophelines.</title>
        <authorList>
            <person name="Ribeiro J.M."/>
            <person name="Scarpassa V."/>
            <person name="Calvo E."/>
        </authorList>
    </citation>
    <scope>NUCLEOTIDE SEQUENCE</scope>
    <source>
        <tissue evidence="2">Salivary glands</tissue>
    </source>
</reference>
<proteinExistence type="predicted"/>
<protein>
    <submittedName>
        <fullName evidence="2">Putative secreted protein</fullName>
    </submittedName>
</protein>
<feature type="chain" id="PRO_5014901989" evidence="1">
    <location>
        <begin position="28"/>
        <end position="111"/>
    </location>
</feature>
<dbReference type="EMBL" id="GGFJ01012252">
    <property type="protein sequence ID" value="MBW61393.1"/>
    <property type="molecule type" value="Transcribed_RNA"/>
</dbReference>
<dbReference type="AlphaFoldDB" id="A0A2M4C7U3"/>
<accession>A0A2M4C7U3</accession>
<sequence>MQKRTSVLSTLLLSLARTVMLLQTLSAQPVRSKERPPAINILRQEFSTLFQATALSLTHATTRGRLARNCFRNVVRMYKRLLFGTSVVIRPAMRCGVWRRFCYRYTAGCFH</sequence>
<evidence type="ECO:0000313" key="2">
    <source>
        <dbReference type="EMBL" id="MBW61393.1"/>
    </source>
</evidence>
<name>A0A2M4C7U3_9DIPT</name>
<evidence type="ECO:0000256" key="1">
    <source>
        <dbReference type="SAM" id="SignalP"/>
    </source>
</evidence>
<dbReference type="PROSITE" id="PS50096">
    <property type="entry name" value="IQ"/>
    <property type="match status" value="1"/>
</dbReference>
<feature type="signal peptide" evidence="1">
    <location>
        <begin position="1"/>
        <end position="27"/>
    </location>
</feature>
<keyword evidence="1" id="KW-0732">Signal</keyword>
<organism evidence="2">
    <name type="scientific">Anopheles marajoara</name>
    <dbReference type="NCBI Taxonomy" id="58244"/>
    <lineage>
        <taxon>Eukaryota</taxon>
        <taxon>Metazoa</taxon>
        <taxon>Ecdysozoa</taxon>
        <taxon>Arthropoda</taxon>
        <taxon>Hexapoda</taxon>
        <taxon>Insecta</taxon>
        <taxon>Pterygota</taxon>
        <taxon>Neoptera</taxon>
        <taxon>Endopterygota</taxon>
        <taxon>Diptera</taxon>
        <taxon>Nematocera</taxon>
        <taxon>Culicoidea</taxon>
        <taxon>Culicidae</taxon>
        <taxon>Anophelinae</taxon>
        <taxon>Anopheles</taxon>
    </lineage>
</organism>